<keyword evidence="4" id="KW-0963">Cytoplasm</keyword>
<dbReference type="EMBL" id="JBDJPC010000002">
    <property type="protein sequence ID" value="KAL1513504.1"/>
    <property type="molecule type" value="Genomic_DNA"/>
</dbReference>
<dbReference type="AlphaFoldDB" id="A0ABD1F7D2"/>
<accession>A0ABD1F7D2</accession>
<evidence type="ECO:0000256" key="11">
    <source>
        <dbReference type="ARBA" id="ARBA00034464"/>
    </source>
</evidence>
<evidence type="ECO:0000256" key="4">
    <source>
        <dbReference type="ARBA" id="ARBA00022490"/>
    </source>
</evidence>
<evidence type="ECO:0000313" key="17">
    <source>
        <dbReference type="Proteomes" id="UP001566132"/>
    </source>
</evidence>
<dbReference type="SMART" id="SM00320">
    <property type="entry name" value="WD40"/>
    <property type="match status" value="4"/>
</dbReference>
<comment type="caution">
    <text evidence="16">The sequence shown here is derived from an EMBL/GenBank/DDBJ whole genome shotgun (WGS) entry which is preliminary data.</text>
</comment>
<evidence type="ECO:0000256" key="14">
    <source>
        <dbReference type="SAM" id="Phobius"/>
    </source>
</evidence>
<evidence type="ECO:0000256" key="8">
    <source>
        <dbReference type="ARBA" id="ARBA00023054"/>
    </source>
</evidence>
<keyword evidence="17" id="KW-1185">Reference proteome</keyword>
<reference evidence="16 17" key="1">
    <citation type="submission" date="2024-05" db="EMBL/GenBank/DDBJ databases">
        <title>Genetic variation in Jamaican populations of the coffee berry borer (Hypothenemus hampei).</title>
        <authorList>
            <person name="Errbii M."/>
            <person name="Myrie A."/>
        </authorList>
    </citation>
    <scope>NUCLEOTIDE SEQUENCE [LARGE SCALE GENOMIC DNA]</scope>
    <source>
        <strain evidence="16">JA-Hopewell-2020-01-JO</strain>
        <tissue evidence="16">Whole body</tissue>
    </source>
</reference>
<dbReference type="SUPFAM" id="SSF47923">
    <property type="entry name" value="Ypt/Rab-GAP domain of gyp1p"/>
    <property type="match status" value="1"/>
</dbReference>
<proteinExistence type="predicted"/>
<dbReference type="InterPro" id="IPR019775">
    <property type="entry name" value="WD40_repeat_CS"/>
</dbReference>
<evidence type="ECO:0000256" key="2">
    <source>
        <dbReference type="ARBA" id="ARBA00004607"/>
    </source>
</evidence>
<keyword evidence="5 12" id="KW-0853">WD repeat</keyword>
<feature type="repeat" description="WD" evidence="12">
    <location>
        <begin position="117"/>
        <end position="156"/>
    </location>
</feature>
<evidence type="ECO:0000259" key="15">
    <source>
        <dbReference type="PROSITE" id="PS50086"/>
    </source>
</evidence>
<evidence type="ECO:0000256" key="6">
    <source>
        <dbReference type="ARBA" id="ARBA00022737"/>
    </source>
</evidence>
<dbReference type="PROSITE" id="PS00678">
    <property type="entry name" value="WD_REPEATS_1"/>
    <property type="match status" value="1"/>
</dbReference>
<keyword evidence="14" id="KW-0472">Membrane</keyword>
<dbReference type="PANTHER" id="PTHR19853">
    <property type="entry name" value="WD REPEAT CONTAINING PROTEIN 3 WDR3"/>
    <property type="match status" value="1"/>
</dbReference>
<evidence type="ECO:0000313" key="16">
    <source>
        <dbReference type="EMBL" id="KAL1513504.1"/>
    </source>
</evidence>
<sequence length="930" mass="107929">MNTLNIRKYTSEDLIKKLFKFKPFSTKYLILTVVNDNNGRFKLADFHCDGRFLALVDNSAQIFIIDFLHSKCWRLPKSDSCTIIKFLQQNDQEILVGKSSGIIELIDTDSGQVRGKLLGHQEPVISISLTSTQLAISSSNNEAIMWDLSTCSKLQVLCLEKQCELKFVIFLPISNNILVCYKDDVIQIWQNGTLDNLKQFHPSNWRNYTVRSLSISRNGKILIVSGFLPILVVFQLNIWRLLKIINLPSHINTVKKVKFVPQSFDGGANKILAILTGNGLIYFYDLENNLLISELKSKCEIADFSVACSSVQYMACILCSGEIEVYDVNFYIEPKDGTVFKKADDITQVNKKIKYRKSVKKLDFPSKLQMAELLETDKLRAIIKEYQEFPKSLRATIWERLLKLPINTQHYNSIVNHVSVATFEDLSKKYPVEDKVSIRCLKHLLDNLASWCPFFAQVDYLPYLLYPFVKVFHKKPIACFELACTFIINWCQHWFEYFPLPPINILAIIDNILMEHNFILLQHFTYYTLKPTVYSWSLLETAFSEVLNASDWLKFFDHVFVNPPCFLLCAVVAFLLIHQKNLVLLTQEEELYEFIHTQQVMDFKKFIAKCYFIFNNTSTRNHPRQYLSEFECLNCGTYPIFEEYPRDVINFQIEHLDLLDQQLNEVKELNRDVKLQKQNDYNDVELKQEENKRRIEVEKACIEKIKAYQEHLMLQQEELKKLRQELSEREKMILENSKKLLKKDNVAKWEVLKGGLEMSQNVNMIEGNNIEEAYKLEQLNLERKARLFETSSDGDASGEERIVNALSAAQHDIANYKNELENSKFRLKSPRKVNVALTISSMNGLIKKIRTELERDSLKTNYYSIKENLKMLKLEKETGHLQKEVSSLLKELNKQHDQLSNCSSICSSTSCSSKSIKCPSKTVRFSSSGY</sequence>
<dbReference type="InterPro" id="IPR015943">
    <property type="entry name" value="WD40/YVTN_repeat-like_dom_sf"/>
</dbReference>
<keyword evidence="7" id="KW-0970">Cilium biogenesis/degradation</keyword>
<evidence type="ECO:0000256" key="10">
    <source>
        <dbReference type="ARBA" id="ARBA00023273"/>
    </source>
</evidence>
<gene>
    <name evidence="16" type="ORF">ABEB36_002908</name>
</gene>
<evidence type="ECO:0000256" key="13">
    <source>
        <dbReference type="SAM" id="Coils"/>
    </source>
</evidence>
<evidence type="ECO:0000256" key="5">
    <source>
        <dbReference type="ARBA" id="ARBA00022574"/>
    </source>
</evidence>
<evidence type="ECO:0000256" key="1">
    <source>
        <dbReference type="ARBA" id="ARBA00004120"/>
    </source>
</evidence>
<dbReference type="Gene3D" id="1.10.472.80">
    <property type="entry name" value="Ypt/Rab-GAP domain of gyp1p, domain 3"/>
    <property type="match status" value="1"/>
</dbReference>
<evidence type="ECO:0000256" key="3">
    <source>
        <dbReference type="ARBA" id="ARBA00014199"/>
    </source>
</evidence>
<feature type="transmembrane region" description="Helical" evidence="14">
    <location>
        <begin position="221"/>
        <end position="242"/>
    </location>
</feature>
<keyword evidence="10" id="KW-0966">Cell projection</keyword>
<dbReference type="Proteomes" id="UP001566132">
    <property type="component" value="Unassembled WGS sequence"/>
</dbReference>
<dbReference type="Gene3D" id="2.130.10.10">
    <property type="entry name" value="YVTN repeat-like/Quinoprotein amine dehydrogenase"/>
    <property type="match status" value="2"/>
</dbReference>
<dbReference type="InterPro" id="IPR051570">
    <property type="entry name" value="TBC1_cilium_biogenesis"/>
</dbReference>
<comment type="subcellular location">
    <subcellularLocation>
        <location evidence="1">Cytoplasm</location>
        <location evidence="1">Cytoskeleton</location>
        <location evidence="1">Cilium basal body</location>
    </subcellularLocation>
    <subcellularLocation>
        <location evidence="2">Cytoplasm</location>
        <location evidence="2">Cytoskeleton</location>
        <location evidence="2">Microtubule organizing center</location>
        <location evidence="2">Centrosome</location>
        <location evidence="2">Centriolar satellite</location>
    </subcellularLocation>
</comment>
<dbReference type="SUPFAM" id="SSF50978">
    <property type="entry name" value="WD40 repeat-like"/>
    <property type="match status" value="1"/>
</dbReference>
<dbReference type="InterPro" id="IPR000195">
    <property type="entry name" value="Rab-GAP-TBC_dom"/>
</dbReference>
<keyword evidence="6" id="KW-0677">Repeat</keyword>
<dbReference type="InterPro" id="IPR035969">
    <property type="entry name" value="Rab-GAP_TBC_sf"/>
</dbReference>
<evidence type="ECO:0000256" key="12">
    <source>
        <dbReference type="PROSITE-ProRule" id="PRU00221"/>
    </source>
</evidence>
<dbReference type="InterPro" id="IPR001680">
    <property type="entry name" value="WD40_rpt"/>
</dbReference>
<protein>
    <recommendedName>
        <fullName evidence="3">TBC1 domain family member 31</fullName>
    </recommendedName>
</protein>
<dbReference type="GO" id="GO:0030030">
    <property type="term" value="P:cell projection organization"/>
    <property type="evidence" value="ECO:0007669"/>
    <property type="project" value="UniProtKB-KW"/>
</dbReference>
<dbReference type="InterPro" id="IPR036322">
    <property type="entry name" value="WD40_repeat_dom_sf"/>
</dbReference>
<feature type="coiled-coil region" evidence="13">
    <location>
        <begin position="705"/>
        <end position="732"/>
    </location>
</feature>
<evidence type="ECO:0000256" key="7">
    <source>
        <dbReference type="ARBA" id="ARBA00022794"/>
    </source>
</evidence>
<keyword evidence="8 13" id="KW-0175">Coiled coil</keyword>
<dbReference type="PROSITE" id="PS50082">
    <property type="entry name" value="WD_REPEATS_2"/>
    <property type="match status" value="1"/>
</dbReference>
<feature type="domain" description="Rab-GAP TBC" evidence="15">
    <location>
        <begin position="388"/>
        <end position="563"/>
    </location>
</feature>
<comment type="function">
    <text evidence="11">Molecular adapter which is involved in cilium biogenesis. Part of a functional complex including OFD1 a centriolar protein involved in cilium assembly. Could regulate the cAMP-dependent phosphorylation of OFD1, and its subsequent ubiquitination by PJA2 which ultimately leads to its proteasomal degradation.</text>
</comment>
<organism evidence="16 17">
    <name type="scientific">Hypothenemus hampei</name>
    <name type="common">Coffee berry borer</name>
    <dbReference type="NCBI Taxonomy" id="57062"/>
    <lineage>
        <taxon>Eukaryota</taxon>
        <taxon>Metazoa</taxon>
        <taxon>Ecdysozoa</taxon>
        <taxon>Arthropoda</taxon>
        <taxon>Hexapoda</taxon>
        <taxon>Insecta</taxon>
        <taxon>Pterygota</taxon>
        <taxon>Neoptera</taxon>
        <taxon>Endopterygota</taxon>
        <taxon>Coleoptera</taxon>
        <taxon>Polyphaga</taxon>
        <taxon>Cucujiformia</taxon>
        <taxon>Curculionidae</taxon>
        <taxon>Scolytinae</taxon>
        <taxon>Hypothenemus</taxon>
    </lineage>
</organism>
<name>A0ABD1F7D2_HYPHA</name>
<dbReference type="PANTHER" id="PTHR19853:SF1">
    <property type="entry name" value="TBC1 DOMAIN FAMILY MEMBER 31"/>
    <property type="match status" value="1"/>
</dbReference>
<keyword evidence="14" id="KW-0812">Transmembrane</keyword>
<keyword evidence="14" id="KW-1133">Transmembrane helix</keyword>
<dbReference type="GO" id="GO:0034451">
    <property type="term" value="C:centriolar satellite"/>
    <property type="evidence" value="ECO:0007669"/>
    <property type="project" value="UniProtKB-SubCell"/>
</dbReference>
<evidence type="ECO:0000256" key="9">
    <source>
        <dbReference type="ARBA" id="ARBA00023212"/>
    </source>
</evidence>
<keyword evidence="9" id="KW-0206">Cytoskeleton</keyword>
<dbReference type="PROSITE" id="PS50086">
    <property type="entry name" value="TBC_RABGAP"/>
    <property type="match status" value="1"/>
</dbReference>